<dbReference type="Gene3D" id="3.40.50.720">
    <property type="entry name" value="NAD(P)-binding Rossmann-like Domain"/>
    <property type="match status" value="1"/>
</dbReference>
<name>A0A401ZUH0_9CHLR</name>
<dbReference type="PANTHER" id="PTHR43249">
    <property type="entry name" value="UDP-N-ACETYL-2-AMINO-2-DEOXY-D-GLUCURONATE OXIDASE"/>
    <property type="match status" value="1"/>
</dbReference>
<dbReference type="Pfam" id="PF01408">
    <property type="entry name" value="GFO_IDH_MocA"/>
    <property type="match status" value="1"/>
</dbReference>
<evidence type="ECO:0000313" key="3">
    <source>
        <dbReference type="EMBL" id="GCE10559.1"/>
    </source>
</evidence>
<dbReference type="Gene3D" id="3.30.360.10">
    <property type="entry name" value="Dihydrodipicolinate Reductase, domain 2"/>
    <property type="match status" value="1"/>
</dbReference>
<evidence type="ECO:0000313" key="4">
    <source>
        <dbReference type="Proteomes" id="UP000287352"/>
    </source>
</evidence>
<protein>
    <submittedName>
        <fullName evidence="3">Oxidoreductase</fullName>
    </submittedName>
</protein>
<gene>
    <name evidence="3" type="ORF">KTT_04180</name>
</gene>
<comment type="caution">
    <text evidence="3">The sequence shown here is derived from an EMBL/GenBank/DDBJ whole genome shotgun (WGS) entry which is preliminary data.</text>
</comment>
<dbReference type="InterPro" id="IPR055170">
    <property type="entry name" value="GFO_IDH_MocA-like_dom"/>
</dbReference>
<feature type="domain" description="Gfo/Idh/MocA-like oxidoreductase N-terminal" evidence="1">
    <location>
        <begin position="12"/>
        <end position="127"/>
    </location>
</feature>
<organism evidence="3 4">
    <name type="scientific">Tengunoibacter tsumagoiensis</name>
    <dbReference type="NCBI Taxonomy" id="2014871"/>
    <lineage>
        <taxon>Bacteria</taxon>
        <taxon>Bacillati</taxon>
        <taxon>Chloroflexota</taxon>
        <taxon>Ktedonobacteria</taxon>
        <taxon>Ktedonobacterales</taxon>
        <taxon>Dictyobacteraceae</taxon>
        <taxon>Tengunoibacter</taxon>
    </lineage>
</organism>
<keyword evidence="4" id="KW-1185">Reference proteome</keyword>
<dbReference type="SUPFAM" id="SSF51735">
    <property type="entry name" value="NAD(P)-binding Rossmann-fold domains"/>
    <property type="match status" value="1"/>
</dbReference>
<evidence type="ECO:0000259" key="1">
    <source>
        <dbReference type="Pfam" id="PF01408"/>
    </source>
</evidence>
<dbReference type="GO" id="GO:0000166">
    <property type="term" value="F:nucleotide binding"/>
    <property type="evidence" value="ECO:0007669"/>
    <property type="project" value="InterPro"/>
</dbReference>
<dbReference type="EMBL" id="BIFR01000001">
    <property type="protein sequence ID" value="GCE10559.1"/>
    <property type="molecule type" value="Genomic_DNA"/>
</dbReference>
<evidence type="ECO:0000259" key="2">
    <source>
        <dbReference type="Pfam" id="PF22725"/>
    </source>
</evidence>
<proteinExistence type="predicted"/>
<reference evidence="4" key="1">
    <citation type="submission" date="2018-12" db="EMBL/GenBank/DDBJ databases">
        <title>Tengunoibacter tsumagoiensis gen. nov., sp. nov., Dictyobacter kobayashii sp. nov., D. alpinus sp. nov., and D. joshuensis sp. nov. and description of Dictyobacteraceae fam. nov. within the order Ktedonobacterales isolated from Tengu-no-mugimeshi.</title>
        <authorList>
            <person name="Wang C.M."/>
            <person name="Zheng Y."/>
            <person name="Sakai Y."/>
            <person name="Toyoda A."/>
            <person name="Minakuchi Y."/>
            <person name="Abe K."/>
            <person name="Yokota A."/>
            <person name="Yabe S."/>
        </authorList>
    </citation>
    <scope>NUCLEOTIDE SEQUENCE [LARGE SCALE GENOMIC DNA]</scope>
    <source>
        <strain evidence="4">Uno3</strain>
    </source>
</reference>
<dbReference type="RefSeq" id="WP_126578154.1">
    <property type="nucleotide sequence ID" value="NZ_BIFR01000001.1"/>
</dbReference>
<dbReference type="Proteomes" id="UP000287352">
    <property type="component" value="Unassembled WGS sequence"/>
</dbReference>
<sequence>MDVQTDSPERLRYCVIGGAAGVMGMHRAALHLPSVELVAISDINEALGQQRAKELNCEFYRDHCDMLAAVKPDVTVIMTPHPLHARLAIDALEAGSHVLVEKPIAIQVAEADAMLAVAQQHQRLLGVVFQHRLRPEIRAAYQVIQEGRLGRLQHIEMTAVWTRTATYYRSAGWRGSWRGEGGGVLMNQAPHHLDLLCHLVGMPERVFAWTRRLVHEIETEDTVQAALEWSNGALGSLHISTAEADQSEHLKIVGTRGQLELINGIVSFRELETDLIDFIATHPKAMAVPASHEVSLPLTSGSGNHAAVYEEFNQAILHKKSFTSAGEEGRMALELANAMIYSSQRHCEVVLPLNRHDYAALLAELQG</sequence>
<dbReference type="InterPro" id="IPR052515">
    <property type="entry name" value="Gfo/Idh/MocA_Oxidoreductase"/>
</dbReference>
<dbReference type="InterPro" id="IPR036291">
    <property type="entry name" value="NAD(P)-bd_dom_sf"/>
</dbReference>
<dbReference type="SUPFAM" id="SSF55347">
    <property type="entry name" value="Glyceraldehyde-3-phosphate dehydrogenase-like, C-terminal domain"/>
    <property type="match status" value="1"/>
</dbReference>
<dbReference type="InterPro" id="IPR000683">
    <property type="entry name" value="Gfo/Idh/MocA-like_OxRdtase_N"/>
</dbReference>
<dbReference type="OrthoDB" id="9815825at2"/>
<dbReference type="Pfam" id="PF22725">
    <property type="entry name" value="GFO_IDH_MocA_C3"/>
    <property type="match status" value="1"/>
</dbReference>
<accession>A0A401ZUH0</accession>
<dbReference type="AlphaFoldDB" id="A0A401ZUH0"/>
<feature type="domain" description="GFO/IDH/MocA-like oxidoreductase" evidence="2">
    <location>
        <begin position="137"/>
        <end position="260"/>
    </location>
</feature>
<dbReference type="PANTHER" id="PTHR43249:SF1">
    <property type="entry name" value="D-GLUCOSIDE 3-DEHYDROGENASE"/>
    <property type="match status" value="1"/>
</dbReference>